<name>A0A1I2AEP8_9BACT</name>
<dbReference type="STRING" id="1003.SAMN04488541_1001145"/>
<accession>A0A1I2AEP8</accession>
<sequence>MKKAIIGFALLFCMQSCNQDRFMLRSNGSDMPLYVKGNVNSGVFILFLHGGPGASAFYDEFGGFFSDIESKYAVVYWEQRGSGISQGNAPKNSINIPQYHQDIDKVFALLNHLYHQPKIFLMGHSWGGGLGVSYLTYASDKNFNNIKGWVEIDGLHNVPLSFSKSSQFVINYARQQIQQNPNSDWQSVLDFYASKTTNDLLHYPHTDQHAKYVQKCGGYWYSKTYNYANLNNIFFSCSTGFDFLSNNHYIHQQSLESFLQPYINLAKIKIPSLILWGRHDGAIPVELSDDAFIHIGTPTSDKSIFIFENSAHSPYIEEKTLFNQKVVEFVNKYK</sequence>
<protein>
    <submittedName>
        <fullName evidence="3">Pimeloyl-ACP methyl ester carboxylesterase</fullName>
    </submittedName>
</protein>
<dbReference type="InterPro" id="IPR022742">
    <property type="entry name" value="Hydrolase_4"/>
</dbReference>
<evidence type="ECO:0000313" key="3">
    <source>
        <dbReference type="EMBL" id="SFE42484.1"/>
    </source>
</evidence>
<dbReference type="InterPro" id="IPR029058">
    <property type="entry name" value="AB_hydrolase_fold"/>
</dbReference>
<dbReference type="EMBL" id="FONY01000001">
    <property type="protein sequence ID" value="SFE42484.1"/>
    <property type="molecule type" value="Genomic_DNA"/>
</dbReference>
<dbReference type="Proteomes" id="UP000199513">
    <property type="component" value="Unassembled WGS sequence"/>
</dbReference>
<dbReference type="Gene3D" id="3.40.50.1820">
    <property type="entry name" value="alpha/beta hydrolase"/>
    <property type="match status" value="1"/>
</dbReference>
<dbReference type="GO" id="GO:0016020">
    <property type="term" value="C:membrane"/>
    <property type="evidence" value="ECO:0007669"/>
    <property type="project" value="TreeGrafter"/>
</dbReference>
<dbReference type="GO" id="GO:0006508">
    <property type="term" value="P:proteolysis"/>
    <property type="evidence" value="ECO:0007669"/>
    <property type="project" value="InterPro"/>
</dbReference>
<reference evidence="3 4" key="1">
    <citation type="submission" date="2016-10" db="EMBL/GenBank/DDBJ databases">
        <authorList>
            <person name="de Groot N.N."/>
        </authorList>
    </citation>
    <scope>NUCLEOTIDE SEQUENCE [LARGE SCALE GENOMIC DNA]</scope>
    <source>
        <strain>GEY</strain>
        <strain evidence="4">DSM 9560</strain>
    </source>
</reference>
<organism evidence="3 4">
    <name type="scientific">Thermoflexibacter ruber</name>
    <dbReference type="NCBI Taxonomy" id="1003"/>
    <lineage>
        <taxon>Bacteria</taxon>
        <taxon>Pseudomonadati</taxon>
        <taxon>Bacteroidota</taxon>
        <taxon>Cytophagia</taxon>
        <taxon>Cytophagales</taxon>
        <taxon>Thermoflexibacteraceae</taxon>
        <taxon>Thermoflexibacter</taxon>
    </lineage>
</organism>
<dbReference type="GO" id="GO:0008233">
    <property type="term" value="F:peptidase activity"/>
    <property type="evidence" value="ECO:0007669"/>
    <property type="project" value="InterPro"/>
</dbReference>
<keyword evidence="1" id="KW-0378">Hydrolase</keyword>
<dbReference type="PANTHER" id="PTHR43798">
    <property type="entry name" value="MONOACYLGLYCEROL LIPASE"/>
    <property type="match status" value="1"/>
</dbReference>
<gene>
    <name evidence="3" type="ORF">SAMN04488541_1001145</name>
</gene>
<dbReference type="OrthoDB" id="9796770at2"/>
<dbReference type="AlphaFoldDB" id="A0A1I2AEP8"/>
<keyword evidence="4" id="KW-1185">Reference proteome</keyword>
<feature type="domain" description="Serine aminopeptidase S33" evidence="2">
    <location>
        <begin position="45"/>
        <end position="150"/>
    </location>
</feature>
<evidence type="ECO:0000259" key="2">
    <source>
        <dbReference type="Pfam" id="PF12146"/>
    </source>
</evidence>
<dbReference type="SUPFAM" id="SSF53474">
    <property type="entry name" value="alpha/beta-Hydrolases"/>
    <property type="match status" value="1"/>
</dbReference>
<proteinExistence type="predicted"/>
<dbReference type="InterPro" id="IPR002410">
    <property type="entry name" value="Peptidase_S33"/>
</dbReference>
<dbReference type="RefSeq" id="WP_091538355.1">
    <property type="nucleotide sequence ID" value="NZ_FONY01000001.1"/>
</dbReference>
<dbReference type="PRINTS" id="PR00793">
    <property type="entry name" value="PROAMNOPTASE"/>
</dbReference>
<dbReference type="InterPro" id="IPR050266">
    <property type="entry name" value="AB_hydrolase_sf"/>
</dbReference>
<evidence type="ECO:0000256" key="1">
    <source>
        <dbReference type="ARBA" id="ARBA00022801"/>
    </source>
</evidence>
<dbReference type="PANTHER" id="PTHR43798:SF33">
    <property type="entry name" value="HYDROLASE, PUTATIVE (AFU_ORTHOLOGUE AFUA_2G14860)-RELATED"/>
    <property type="match status" value="1"/>
</dbReference>
<evidence type="ECO:0000313" key="4">
    <source>
        <dbReference type="Proteomes" id="UP000199513"/>
    </source>
</evidence>
<dbReference type="Pfam" id="PF12146">
    <property type="entry name" value="Hydrolase_4"/>
    <property type="match status" value="1"/>
</dbReference>